<sequence length="272" mass="29393">MAAKQIILITGGNTGLGLEIVRKLYTSPKSYEIIIGCRTESKGAAAISQVQSEIPSSNSTLSTVQVDITSDTSITSARGTIASRHGHLDCLINNAGANFDVQYHSGKMSLREAWNESWNTNVSGTMVITSELIPLLLKSSDPRLIFITSGTSSLEETERHDLPAFQRLNASPPQGWPKDSGPNPVTMYRSVKCGMNMAFREWVRILGNDGVKVWAVSPGFLATGLAGIGEEKLKQMGAIDPAIGGEFVKDVVEGKRDEDVGKIIRKDSIQPF</sequence>
<dbReference type="InterPro" id="IPR036291">
    <property type="entry name" value="NAD(P)-bd_dom_sf"/>
</dbReference>
<dbReference type="SUPFAM" id="SSF51735">
    <property type="entry name" value="NAD(P)-binding Rossmann-fold domains"/>
    <property type="match status" value="1"/>
</dbReference>
<proteinExistence type="inferred from homology"/>
<protein>
    <submittedName>
        <fullName evidence="3">Short-chain dehydrogenase/reductase eupG</fullName>
    </submittedName>
</protein>
<evidence type="ECO:0000313" key="4">
    <source>
        <dbReference type="Proteomes" id="UP000660729"/>
    </source>
</evidence>
<evidence type="ECO:0000256" key="2">
    <source>
        <dbReference type="ARBA" id="ARBA00023002"/>
    </source>
</evidence>
<dbReference type="GO" id="GO:0050664">
    <property type="term" value="F:oxidoreductase activity, acting on NAD(P)H, oxygen as acceptor"/>
    <property type="evidence" value="ECO:0007669"/>
    <property type="project" value="TreeGrafter"/>
</dbReference>
<dbReference type="Gene3D" id="3.40.50.720">
    <property type="entry name" value="NAD(P)-binding Rossmann-like Domain"/>
    <property type="match status" value="1"/>
</dbReference>
<gene>
    <name evidence="3" type="ORF">HII31_04804</name>
</gene>
<organism evidence="3 4">
    <name type="scientific">Pseudocercospora fuligena</name>
    <dbReference type="NCBI Taxonomy" id="685502"/>
    <lineage>
        <taxon>Eukaryota</taxon>
        <taxon>Fungi</taxon>
        <taxon>Dikarya</taxon>
        <taxon>Ascomycota</taxon>
        <taxon>Pezizomycotina</taxon>
        <taxon>Dothideomycetes</taxon>
        <taxon>Dothideomycetidae</taxon>
        <taxon>Mycosphaerellales</taxon>
        <taxon>Mycosphaerellaceae</taxon>
        <taxon>Pseudocercospora</taxon>
    </lineage>
</organism>
<dbReference type="PRINTS" id="PR00081">
    <property type="entry name" value="GDHRDH"/>
</dbReference>
<comment type="caution">
    <text evidence="3">The sequence shown here is derived from an EMBL/GenBank/DDBJ whole genome shotgun (WGS) entry which is preliminary data.</text>
</comment>
<dbReference type="OrthoDB" id="1933717at2759"/>
<accession>A0A8H6RLZ1</accession>
<dbReference type="Proteomes" id="UP000660729">
    <property type="component" value="Unassembled WGS sequence"/>
</dbReference>
<comment type="similarity">
    <text evidence="1">Belongs to the short-chain dehydrogenases/reductases (SDR) family.</text>
</comment>
<name>A0A8H6RLZ1_9PEZI</name>
<dbReference type="PANTHER" id="PTHR43008:SF8">
    <property type="entry name" value="BENZIL REDUCTASE ((S)-BENZOIN FORMING) IRC24"/>
    <property type="match status" value="1"/>
</dbReference>
<evidence type="ECO:0000256" key="1">
    <source>
        <dbReference type="ARBA" id="ARBA00006484"/>
    </source>
</evidence>
<dbReference type="PANTHER" id="PTHR43008">
    <property type="entry name" value="BENZIL REDUCTASE"/>
    <property type="match status" value="1"/>
</dbReference>
<keyword evidence="4" id="KW-1185">Reference proteome</keyword>
<reference evidence="3" key="1">
    <citation type="submission" date="2020-04" db="EMBL/GenBank/DDBJ databases">
        <title>Draft genome resource of the tomato pathogen Pseudocercospora fuligena.</title>
        <authorList>
            <person name="Zaccaron A."/>
        </authorList>
    </citation>
    <scope>NUCLEOTIDE SEQUENCE</scope>
    <source>
        <strain evidence="3">PF001</strain>
    </source>
</reference>
<dbReference type="EMBL" id="JABCIY010000070">
    <property type="protein sequence ID" value="KAF7193914.1"/>
    <property type="molecule type" value="Genomic_DNA"/>
</dbReference>
<dbReference type="AlphaFoldDB" id="A0A8H6RLZ1"/>
<dbReference type="GO" id="GO:0016616">
    <property type="term" value="F:oxidoreductase activity, acting on the CH-OH group of donors, NAD or NADP as acceptor"/>
    <property type="evidence" value="ECO:0007669"/>
    <property type="project" value="UniProtKB-ARBA"/>
</dbReference>
<dbReference type="Pfam" id="PF00106">
    <property type="entry name" value="adh_short"/>
    <property type="match status" value="1"/>
</dbReference>
<evidence type="ECO:0000313" key="3">
    <source>
        <dbReference type="EMBL" id="KAF7193914.1"/>
    </source>
</evidence>
<keyword evidence="2" id="KW-0560">Oxidoreductase</keyword>
<dbReference type="InterPro" id="IPR002347">
    <property type="entry name" value="SDR_fam"/>
</dbReference>